<keyword evidence="2" id="KW-1185">Reference proteome</keyword>
<evidence type="ECO:0000313" key="1">
    <source>
        <dbReference type="EMBL" id="KAK4186893.1"/>
    </source>
</evidence>
<accession>A0AAN7AGZ6</accession>
<dbReference type="InterPro" id="IPR036987">
    <property type="entry name" value="SRA-YDG_sf"/>
</dbReference>
<dbReference type="Proteomes" id="UP001302126">
    <property type="component" value="Unassembled WGS sequence"/>
</dbReference>
<protein>
    <submittedName>
        <fullName evidence="1">Uncharacterized protein</fullName>
    </submittedName>
</protein>
<dbReference type="InterPro" id="IPR015947">
    <property type="entry name" value="PUA-like_sf"/>
</dbReference>
<feature type="non-terminal residue" evidence="1">
    <location>
        <position position="326"/>
    </location>
</feature>
<dbReference type="SUPFAM" id="SSF88697">
    <property type="entry name" value="PUA domain-like"/>
    <property type="match status" value="1"/>
</dbReference>
<name>A0AAN7AGZ6_9PEZI</name>
<proteinExistence type="predicted"/>
<reference evidence="1" key="1">
    <citation type="journal article" date="2023" name="Mol. Phylogenet. Evol.">
        <title>Genome-scale phylogeny and comparative genomics of the fungal order Sordariales.</title>
        <authorList>
            <person name="Hensen N."/>
            <person name="Bonometti L."/>
            <person name="Westerberg I."/>
            <person name="Brannstrom I.O."/>
            <person name="Guillou S."/>
            <person name="Cros-Aarteil S."/>
            <person name="Calhoun S."/>
            <person name="Haridas S."/>
            <person name="Kuo A."/>
            <person name="Mondo S."/>
            <person name="Pangilinan J."/>
            <person name="Riley R."/>
            <person name="LaButti K."/>
            <person name="Andreopoulos B."/>
            <person name="Lipzen A."/>
            <person name="Chen C."/>
            <person name="Yan M."/>
            <person name="Daum C."/>
            <person name="Ng V."/>
            <person name="Clum A."/>
            <person name="Steindorff A."/>
            <person name="Ohm R.A."/>
            <person name="Martin F."/>
            <person name="Silar P."/>
            <person name="Natvig D.O."/>
            <person name="Lalanne C."/>
            <person name="Gautier V."/>
            <person name="Ament-Velasquez S.L."/>
            <person name="Kruys A."/>
            <person name="Hutchinson M.I."/>
            <person name="Powell A.J."/>
            <person name="Barry K."/>
            <person name="Miller A.N."/>
            <person name="Grigoriev I.V."/>
            <person name="Debuchy R."/>
            <person name="Gladieux P."/>
            <person name="Hiltunen Thoren M."/>
            <person name="Johannesson H."/>
        </authorList>
    </citation>
    <scope>NUCLEOTIDE SEQUENCE</scope>
    <source>
        <strain evidence="1">PSN309</strain>
    </source>
</reference>
<comment type="caution">
    <text evidence="1">The sequence shown here is derived from an EMBL/GenBank/DDBJ whole genome shotgun (WGS) entry which is preliminary data.</text>
</comment>
<dbReference type="EMBL" id="MU864413">
    <property type="protein sequence ID" value="KAK4186893.1"/>
    <property type="molecule type" value="Genomic_DNA"/>
</dbReference>
<feature type="non-terminal residue" evidence="1">
    <location>
        <position position="1"/>
    </location>
</feature>
<dbReference type="AlphaFoldDB" id="A0AAN7AGZ6"/>
<dbReference type="Gene3D" id="2.30.280.10">
    <property type="entry name" value="SRA-YDG"/>
    <property type="match status" value="1"/>
</dbReference>
<evidence type="ECO:0000313" key="2">
    <source>
        <dbReference type="Proteomes" id="UP001302126"/>
    </source>
</evidence>
<reference evidence="1" key="2">
    <citation type="submission" date="2023-05" db="EMBL/GenBank/DDBJ databases">
        <authorList>
            <consortium name="Lawrence Berkeley National Laboratory"/>
            <person name="Steindorff A."/>
            <person name="Hensen N."/>
            <person name="Bonometti L."/>
            <person name="Westerberg I."/>
            <person name="Brannstrom I.O."/>
            <person name="Guillou S."/>
            <person name="Cros-Aarteil S."/>
            <person name="Calhoun S."/>
            <person name="Haridas S."/>
            <person name="Kuo A."/>
            <person name="Mondo S."/>
            <person name="Pangilinan J."/>
            <person name="Riley R."/>
            <person name="Labutti K."/>
            <person name="Andreopoulos B."/>
            <person name="Lipzen A."/>
            <person name="Chen C."/>
            <person name="Yanf M."/>
            <person name="Daum C."/>
            <person name="Ng V."/>
            <person name="Clum A."/>
            <person name="Ohm R."/>
            <person name="Martin F."/>
            <person name="Silar P."/>
            <person name="Natvig D."/>
            <person name="Lalanne C."/>
            <person name="Gautier V."/>
            <person name="Ament-Velasquez S.L."/>
            <person name="Kruys A."/>
            <person name="Hutchinson M.I."/>
            <person name="Powell A.J."/>
            <person name="Barry K."/>
            <person name="Miller A.N."/>
            <person name="Grigoriev I.V."/>
            <person name="Debuchy R."/>
            <person name="Gladieux P."/>
            <person name="Thoren M.H."/>
            <person name="Johannesson H."/>
        </authorList>
    </citation>
    <scope>NUCLEOTIDE SEQUENCE</scope>
    <source>
        <strain evidence="1">PSN309</strain>
    </source>
</reference>
<sequence length="326" mass="38015">EFLKLSDSVRNSLLEDGNLGPDAEMLGEMLDWALWDAAQKHPALTYETILAAHLDKLVADIVDHTKKWSYLVAFAEAFLKIAWSAETLQRVWRKRYKERYFGIDEVRMANLKDAHSIEAAVFPSILEAPELLTMCEGNNRWWLSIDMAHKAGFVDSVEEKVTTRGSYACILPLLAGREVNVHDNRTTYIREGLWQDMHIKLISQVGKEIRILRGSFLASSIAPMAGVRYDGLWKLSSYRQKRMGEGFRYRMELTLERVNDQIQMSEVLKVPKPSHLDDWRLWERVEADFIRQTQGEAAAYAWKLKREKTRHDREQWKRARRFRSSI</sequence>
<organism evidence="1 2">
    <name type="scientific">Podospora australis</name>
    <dbReference type="NCBI Taxonomy" id="1536484"/>
    <lineage>
        <taxon>Eukaryota</taxon>
        <taxon>Fungi</taxon>
        <taxon>Dikarya</taxon>
        <taxon>Ascomycota</taxon>
        <taxon>Pezizomycotina</taxon>
        <taxon>Sordariomycetes</taxon>
        <taxon>Sordariomycetidae</taxon>
        <taxon>Sordariales</taxon>
        <taxon>Podosporaceae</taxon>
        <taxon>Podospora</taxon>
    </lineage>
</organism>
<gene>
    <name evidence="1" type="ORF">QBC35DRAFT_343046</name>
</gene>